<dbReference type="STRING" id="481446.NIT7645_01318"/>
<gene>
    <name evidence="3" type="primary">caiD_1</name>
    <name evidence="3" type="ORF">NIT7321_02216</name>
</gene>
<dbReference type="InterPro" id="IPR001753">
    <property type="entry name" value="Enoyl-CoA_hydra/iso"/>
</dbReference>
<dbReference type="PANTHER" id="PTHR11941:SF54">
    <property type="entry name" value="ENOYL-COA HYDRATASE, MITOCHONDRIAL"/>
    <property type="match status" value="1"/>
</dbReference>
<dbReference type="PROSITE" id="PS00166">
    <property type="entry name" value="ENOYL_COA_HYDRATASE"/>
    <property type="match status" value="1"/>
</dbReference>
<dbReference type="InterPro" id="IPR018376">
    <property type="entry name" value="Enoyl-CoA_hyd/isom_CS"/>
</dbReference>
<dbReference type="SUPFAM" id="SSF52096">
    <property type="entry name" value="ClpP/crotonase"/>
    <property type="match status" value="1"/>
</dbReference>
<dbReference type="InterPro" id="IPR029045">
    <property type="entry name" value="ClpP/crotonase-like_dom_sf"/>
</dbReference>
<evidence type="ECO:0000256" key="2">
    <source>
        <dbReference type="RuleBase" id="RU003707"/>
    </source>
</evidence>
<keyword evidence="4" id="KW-1185">Reference proteome</keyword>
<dbReference type="EMBL" id="CVRL01000025">
    <property type="protein sequence ID" value="CRL11361.1"/>
    <property type="molecule type" value="Genomic_DNA"/>
</dbReference>
<dbReference type="RefSeq" id="WP_050673508.1">
    <property type="nucleotide sequence ID" value="NZ_CVRL01000025.1"/>
</dbReference>
<dbReference type="GO" id="GO:0006635">
    <property type="term" value="P:fatty acid beta-oxidation"/>
    <property type="evidence" value="ECO:0007669"/>
    <property type="project" value="TreeGrafter"/>
</dbReference>
<dbReference type="Gene3D" id="3.90.226.10">
    <property type="entry name" value="2-enoyl-CoA Hydratase, Chain A, domain 1"/>
    <property type="match status" value="1"/>
</dbReference>
<organism evidence="3 4">
    <name type="scientific">Phaeobacter italicus</name>
    <dbReference type="NCBI Taxonomy" id="481446"/>
    <lineage>
        <taxon>Bacteria</taxon>
        <taxon>Pseudomonadati</taxon>
        <taxon>Pseudomonadota</taxon>
        <taxon>Alphaproteobacteria</taxon>
        <taxon>Rhodobacterales</taxon>
        <taxon>Roseobacteraceae</taxon>
        <taxon>Phaeobacter</taxon>
    </lineage>
</organism>
<dbReference type="GO" id="GO:0016829">
    <property type="term" value="F:lyase activity"/>
    <property type="evidence" value="ECO:0007669"/>
    <property type="project" value="UniProtKB-KW"/>
</dbReference>
<name>A0A0H5D2J6_9RHOB</name>
<proteinExistence type="inferred from homology"/>
<sequence length="252" mass="26892">MSDSEWITRKDHGGGVFEIRLGRGPVNALTPEFLNQIKGEFDAIAVDPDIRAVILTSPFKVFSAGMDLKAAREFDIPRQQAVVRGLNEAFLAIYACPKPVVAAINGAAIAGGMFFVLCSDVRVAMAKTKFGLAEVQVGVDFPVGPLEIARATLDGNIARRLMLTGQTIGPIAARNFNLVDIIADDAEDLMGYALKEARTLAELPAGAFASIKRQLRGDTITKIETAMAAGANEPANGWFTEETVPAMTKVIG</sequence>
<dbReference type="PANTHER" id="PTHR11941">
    <property type="entry name" value="ENOYL-COA HYDRATASE-RELATED"/>
    <property type="match status" value="1"/>
</dbReference>
<dbReference type="EC" id="4.2.1.-" evidence="3"/>
<dbReference type="Proteomes" id="UP000043764">
    <property type="component" value="Unassembled WGS sequence"/>
</dbReference>
<evidence type="ECO:0000256" key="1">
    <source>
        <dbReference type="ARBA" id="ARBA00005254"/>
    </source>
</evidence>
<reference evidence="4" key="1">
    <citation type="submission" date="2015-05" db="EMBL/GenBank/DDBJ databases">
        <authorList>
            <person name="Rodrigo-Torres Lidia"/>
            <person name="Arahal R.David."/>
        </authorList>
    </citation>
    <scope>NUCLEOTIDE SEQUENCE [LARGE SCALE GENOMIC DNA]</scope>
    <source>
        <strain evidence="4">CECT 7321</strain>
    </source>
</reference>
<evidence type="ECO:0000313" key="4">
    <source>
        <dbReference type="Proteomes" id="UP000043764"/>
    </source>
</evidence>
<comment type="similarity">
    <text evidence="1 2">Belongs to the enoyl-CoA hydratase/isomerase family.</text>
</comment>
<keyword evidence="3" id="KW-0456">Lyase</keyword>
<evidence type="ECO:0000313" key="3">
    <source>
        <dbReference type="EMBL" id="CRL11361.1"/>
    </source>
</evidence>
<accession>A0A0H5D2J6</accession>
<protein>
    <submittedName>
        <fullName evidence="3">Carnitinyl-CoA dehydratase</fullName>
        <ecNumber evidence="3">4.2.1.-</ecNumber>
    </submittedName>
</protein>
<dbReference type="Pfam" id="PF00378">
    <property type="entry name" value="ECH_1"/>
    <property type="match status" value="1"/>
</dbReference>
<dbReference type="AlphaFoldDB" id="A0A0H5D2J6"/>
<dbReference type="CDD" id="cd06558">
    <property type="entry name" value="crotonase-like"/>
    <property type="match status" value="1"/>
</dbReference>